<evidence type="ECO:0000313" key="2">
    <source>
        <dbReference type="EMBL" id="KPQ44834.1"/>
    </source>
</evidence>
<name>A0A0N8KRG0_9EURY</name>
<evidence type="ECO:0000313" key="3">
    <source>
        <dbReference type="Proteomes" id="UP000050360"/>
    </source>
</evidence>
<protein>
    <recommendedName>
        <fullName evidence="4">RiboL-PSP-HEPN domain-containing protein</fullName>
    </recommendedName>
</protein>
<evidence type="ECO:0000256" key="1">
    <source>
        <dbReference type="SAM" id="Coils"/>
    </source>
</evidence>
<dbReference type="EMBL" id="LKCM01000051">
    <property type="protein sequence ID" value="KPQ44834.1"/>
    <property type="molecule type" value="Genomic_DNA"/>
</dbReference>
<gene>
    <name evidence="2" type="ORF">MPEBLZ_00563</name>
</gene>
<keyword evidence="1" id="KW-0175">Coiled coil</keyword>
<dbReference type="Proteomes" id="UP000050360">
    <property type="component" value="Unassembled WGS sequence"/>
</dbReference>
<dbReference type="AlphaFoldDB" id="A0A0N8KRG0"/>
<accession>A0A0N8KRG0</accession>
<reference evidence="2 3" key="1">
    <citation type="submission" date="2015-09" db="EMBL/GenBank/DDBJ databases">
        <title>A metagenomics-based metabolic model of nitrate-dependent anaerobic oxidation of methane by Methanoperedens-like archaea.</title>
        <authorList>
            <person name="Arshad A."/>
            <person name="Speth D.R."/>
            <person name="De Graaf R.M."/>
            <person name="Op Den Camp H.J."/>
            <person name="Jetten M.S."/>
            <person name="Welte C.U."/>
        </authorList>
    </citation>
    <scope>NUCLEOTIDE SEQUENCE [LARGE SCALE GENOMIC DNA]</scope>
</reference>
<sequence>MLRTDRIHYETFQYNIGKAKALITIQDTLDKLVEGKFNFSQIFEKLGKDILQETEGKIQINEELTKRMEERIKDKQKEIKESIKSLENIFESLQTVYERPLYQEAVVIIVGSFETYLKDTVVTLVAKNKSVEDKFYKELKDSLNYSKLRESGYDWENLLGHLVAEKFNFYDTQQINELYSRILKIDNIFKNKSVKKRIQNFIKLRHLIVHKSGIVDKKFKNETQTKVPLDVPYPVEKKYVLDMIRSISKVVEDIEKNIREKEFSKKEKGVGVEQTK</sequence>
<comment type="caution">
    <text evidence="2">The sequence shown here is derived from an EMBL/GenBank/DDBJ whole genome shotgun (WGS) entry which is preliminary data.</text>
</comment>
<feature type="coiled-coil region" evidence="1">
    <location>
        <begin position="51"/>
        <end position="89"/>
    </location>
</feature>
<evidence type="ECO:0008006" key="4">
    <source>
        <dbReference type="Google" id="ProtNLM"/>
    </source>
</evidence>
<proteinExistence type="predicted"/>
<organism evidence="2 3">
    <name type="scientific">Candidatus Methanoperedens nitratireducens</name>
    <dbReference type="NCBI Taxonomy" id="1392998"/>
    <lineage>
        <taxon>Archaea</taxon>
        <taxon>Methanobacteriati</taxon>
        <taxon>Methanobacteriota</taxon>
        <taxon>Stenosarchaea group</taxon>
        <taxon>Methanomicrobia</taxon>
        <taxon>Methanosarcinales</taxon>
        <taxon>ANME-2 cluster</taxon>
        <taxon>Candidatus Methanoperedentaceae</taxon>
        <taxon>Candidatus Methanoperedens</taxon>
    </lineage>
</organism>